<dbReference type="EMBL" id="GBRH01192713">
    <property type="protein sequence ID" value="JAE05183.1"/>
    <property type="molecule type" value="Transcribed_RNA"/>
</dbReference>
<reference evidence="2" key="1">
    <citation type="submission" date="2014-09" db="EMBL/GenBank/DDBJ databases">
        <authorList>
            <person name="Magalhaes I.L.F."/>
            <person name="Oliveira U."/>
            <person name="Santos F.R."/>
            <person name="Vidigal T.H.D.A."/>
            <person name="Brescovit A.D."/>
            <person name="Santos A.J."/>
        </authorList>
    </citation>
    <scope>NUCLEOTIDE SEQUENCE</scope>
    <source>
        <tissue evidence="2">Shoot tissue taken approximately 20 cm above the soil surface</tissue>
    </source>
</reference>
<feature type="compositionally biased region" description="Basic residues" evidence="1">
    <location>
        <begin position="70"/>
        <end position="79"/>
    </location>
</feature>
<evidence type="ECO:0000313" key="2">
    <source>
        <dbReference type="EMBL" id="JAE05183.1"/>
    </source>
</evidence>
<sequence length="110" mass="12549">MDYTIYKRSMPCHLNSNHPILTPDGLTTTPTLTSLPVNDLSSCDTSRNQVSIFYPFFIAQKREQKEEKRRTKQRRKNKNSTKAPIFKRNASRDVQVQYGGGGRARSSITA</sequence>
<reference evidence="2" key="2">
    <citation type="journal article" date="2015" name="Data Brief">
        <title>Shoot transcriptome of the giant reed, Arundo donax.</title>
        <authorList>
            <person name="Barrero R.A."/>
            <person name="Guerrero F.D."/>
            <person name="Moolhuijzen P."/>
            <person name="Goolsby J.A."/>
            <person name="Tidwell J."/>
            <person name="Bellgard S.E."/>
            <person name="Bellgard M.I."/>
        </authorList>
    </citation>
    <scope>NUCLEOTIDE SEQUENCE</scope>
    <source>
        <tissue evidence="2">Shoot tissue taken approximately 20 cm above the soil surface</tissue>
    </source>
</reference>
<feature type="region of interest" description="Disordered" evidence="1">
    <location>
        <begin position="63"/>
        <end position="110"/>
    </location>
</feature>
<proteinExistence type="predicted"/>
<dbReference type="AlphaFoldDB" id="A0A0A9FA96"/>
<name>A0A0A9FA96_ARUDO</name>
<organism evidence="2">
    <name type="scientific">Arundo donax</name>
    <name type="common">Giant reed</name>
    <name type="synonym">Donax arundinaceus</name>
    <dbReference type="NCBI Taxonomy" id="35708"/>
    <lineage>
        <taxon>Eukaryota</taxon>
        <taxon>Viridiplantae</taxon>
        <taxon>Streptophyta</taxon>
        <taxon>Embryophyta</taxon>
        <taxon>Tracheophyta</taxon>
        <taxon>Spermatophyta</taxon>
        <taxon>Magnoliopsida</taxon>
        <taxon>Liliopsida</taxon>
        <taxon>Poales</taxon>
        <taxon>Poaceae</taxon>
        <taxon>PACMAD clade</taxon>
        <taxon>Arundinoideae</taxon>
        <taxon>Arundineae</taxon>
        <taxon>Arundo</taxon>
    </lineage>
</organism>
<evidence type="ECO:0000256" key="1">
    <source>
        <dbReference type="SAM" id="MobiDB-lite"/>
    </source>
</evidence>
<accession>A0A0A9FA96</accession>
<protein>
    <submittedName>
        <fullName evidence="2">Uncharacterized protein</fullName>
    </submittedName>
</protein>